<dbReference type="Proteomes" id="UP000611500">
    <property type="component" value="Unassembled WGS sequence"/>
</dbReference>
<dbReference type="SUPFAM" id="SSF52096">
    <property type="entry name" value="ClpP/crotonase"/>
    <property type="match status" value="1"/>
</dbReference>
<reference evidence="2" key="2">
    <citation type="submission" date="2020-09" db="EMBL/GenBank/DDBJ databases">
        <authorList>
            <person name="Sun Q."/>
            <person name="Zhou Y."/>
        </authorList>
    </citation>
    <scope>NUCLEOTIDE SEQUENCE</scope>
    <source>
        <strain evidence="2">CGMCC 1.7081</strain>
    </source>
</reference>
<evidence type="ECO:0000313" key="2">
    <source>
        <dbReference type="EMBL" id="GHG94009.1"/>
    </source>
</evidence>
<keyword evidence="3" id="KW-1185">Reference proteome</keyword>
<dbReference type="CDD" id="cd06558">
    <property type="entry name" value="crotonase-like"/>
    <property type="match status" value="1"/>
</dbReference>
<dbReference type="RefSeq" id="WP_028094039.1">
    <property type="nucleotide sequence ID" value="NZ_BNAP01000012.1"/>
</dbReference>
<comment type="caution">
    <text evidence="2">The sequence shown here is derived from an EMBL/GenBank/DDBJ whole genome shotgun (WGS) entry which is preliminary data.</text>
</comment>
<gene>
    <name evidence="2" type="primary">atuE</name>
    <name evidence="2" type="ORF">GCM10010961_26850</name>
</gene>
<dbReference type="InterPro" id="IPR051683">
    <property type="entry name" value="Enoyl-CoA_Hydratase/Isomerase"/>
</dbReference>
<dbReference type="EMBL" id="BNAP01000012">
    <property type="protein sequence ID" value="GHG94009.1"/>
    <property type="molecule type" value="Genomic_DNA"/>
</dbReference>
<dbReference type="GO" id="GO:0008300">
    <property type="term" value="P:isoprenoid catabolic process"/>
    <property type="evidence" value="ECO:0007669"/>
    <property type="project" value="TreeGrafter"/>
</dbReference>
<reference evidence="2" key="1">
    <citation type="journal article" date="2014" name="Int. J. Syst. Evol. Microbiol.">
        <title>Complete genome sequence of Corynebacterium casei LMG S-19264T (=DSM 44701T), isolated from a smear-ripened cheese.</title>
        <authorList>
            <consortium name="US DOE Joint Genome Institute (JGI-PGF)"/>
            <person name="Walter F."/>
            <person name="Albersmeier A."/>
            <person name="Kalinowski J."/>
            <person name="Ruckert C."/>
        </authorList>
    </citation>
    <scope>NUCLEOTIDE SEQUENCE</scope>
    <source>
        <strain evidence="2">CGMCC 1.7081</strain>
    </source>
</reference>
<dbReference type="InterPro" id="IPR014748">
    <property type="entry name" value="Enoyl-CoA_hydra_C"/>
</dbReference>
<proteinExistence type="inferred from homology"/>
<dbReference type="Gene3D" id="3.90.226.10">
    <property type="entry name" value="2-enoyl-CoA Hydratase, Chain A, domain 1"/>
    <property type="match status" value="1"/>
</dbReference>
<sequence length="270" mass="28351">MELPATDTLDLELANGWLTVWFNDPSRRNPLTAARTAELLALAGHLARRRDIRGVVFRGRGGIFSAGGDLKAFQAAFQGQADREAVRRASLEGGAMFNALARLPQFTVMVIEGAAMAGGLGLAATGDLVIADRGARFSLSETRIGLTPAQIAPHLVARLGMVVARRLMLTGTMMDAPRAQVLGLVDEVVEGEAGIAAALVRARADLAAAAPGAVAAIKAQLALLPGQTPEDRAIFAADSFADRMLSAEGHEGIAAFFEKRKPAWAEGEES</sequence>
<comment type="similarity">
    <text evidence="1">Belongs to the enoyl-CoA hydratase/isomerase family.</text>
</comment>
<dbReference type="Pfam" id="PF00378">
    <property type="entry name" value="ECH_1"/>
    <property type="match status" value="1"/>
</dbReference>
<dbReference type="InterPro" id="IPR001753">
    <property type="entry name" value="Enoyl-CoA_hydra/iso"/>
</dbReference>
<dbReference type="InterPro" id="IPR029045">
    <property type="entry name" value="ClpP/crotonase-like_dom_sf"/>
</dbReference>
<dbReference type="AlphaFoldDB" id="A0A8J3H996"/>
<organism evidence="2 3">
    <name type="scientific">Pseudodonghicola xiamenensis</name>
    <dbReference type="NCBI Taxonomy" id="337702"/>
    <lineage>
        <taxon>Bacteria</taxon>
        <taxon>Pseudomonadati</taxon>
        <taxon>Pseudomonadota</taxon>
        <taxon>Alphaproteobacteria</taxon>
        <taxon>Rhodobacterales</taxon>
        <taxon>Paracoccaceae</taxon>
        <taxon>Pseudodonghicola</taxon>
    </lineage>
</organism>
<protein>
    <submittedName>
        <fullName evidence="2">Isohexenylglutaconyl-CoA hydratase</fullName>
    </submittedName>
</protein>
<dbReference type="PANTHER" id="PTHR42964">
    <property type="entry name" value="ENOYL-COA HYDRATASE"/>
    <property type="match status" value="1"/>
</dbReference>
<name>A0A8J3H996_9RHOB</name>
<evidence type="ECO:0000313" key="3">
    <source>
        <dbReference type="Proteomes" id="UP000611500"/>
    </source>
</evidence>
<evidence type="ECO:0000256" key="1">
    <source>
        <dbReference type="ARBA" id="ARBA00005254"/>
    </source>
</evidence>
<dbReference type="GO" id="GO:0003824">
    <property type="term" value="F:catalytic activity"/>
    <property type="evidence" value="ECO:0007669"/>
    <property type="project" value="UniProtKB-ARBA"/>
</dbReference>
<accession>A0A8J3H996</accession>
<dbReference type="PANTHER" id="PTHR42964:SF1">
    <property type="entry name" value="POLYKETIDE BIOSYNTHESIS ENOYL-COA HYDRATASE PKSH-RELATED"/>
    <property type="match status" value="1"/>
</dbReference>
<dbReference type="Gene3D" id="1.10.12.10">
    <property type="entry name" value="Lyase 2-enoyl-coa Hydratase, Chain A, domain 2"/>
    <property type="match status" value="1"/>
</dbReference>